<evidence type="ECO:0000313" key="2">
    <source>
        <dbReference type="Proteomes" id="UP000826656"/>
    </source>
</evidence>
<dbReference type="PANTHER" id="PTHR47481:SF10">
    <property type="entry name" value="COPIA-LIKE POLYPROTEIN_RETROTRANSPOSON"/>
    <property type="match status" value="1"/>
</dbReference>
<dbReference type="PANTHER" id="PTHR47481">
    <property type="match status" value="1"/>
</dbReference>
<gene>
    <name evidence="1" type="ORF">KY290_036588</name>
</gene>
<organism evidence="1 2">
    <name type="scientific">Solanum tuberosum</name>
    <name type="common">Potato</name>
    <dbReference type="NCBI Taxonomy" id="4113"/>
    <lineage>
        <taxon>Eukaryota</taxon>
        <taxon>Viridiplantae</taxon>
        <taxon>Streptophyta</taxon>
        <taxon>Embryophyta</taxon>
        <taxon>Tracheophyta</taxon>
        <taxon>Spermatophyta</taxon>
        <taxon>Magnoliopsida</taxon>
        <taxon>eudicotyledons</taxon>
        <taxon>Gunneridae</taxon>
        <taxon>Pentapetalae</taxon>
        <taxon>asterids</taxon>
        <taxon>lamiids</taxon>
        <taxon>Solanales</taxon>
        <taxon>Solanaceae</taxon>
        <taxon>Solanoideae</taxon>
        <taxon>Solaneae</taxon>
        <taxon>Solanum</taxon>
    </lineage>
</organism>
<dbReference type="Pfam" id="PF14223">
    <property type="entry name" value="Retrotran_gag_2"/>
    <property type="match status" value="1"/>
</dbReference>
<evidence type="ECO:0000313" key="1">
    <source>
        <dbReference type="EMBL" id="KAH0737883.1"/>
    </source>
</evidence>
<comment type="caution">
    <text evidence="1">The sequence shown here is derived from an EMBL/GenBank/DDBJ whole genome shotgun (WGS) entry which is preliminary data.</text>
</comment>
<keyword evidence="2" id="KW-1185">Reference proteome</keyword>
<dbReference type="EMBL" id="JAIVGD010000028">
    <property type="protein sequence ID" value="KAH0737883.1"/>
    <property type="molecule type" value="Genomic_DNA"/>
</dbReference>
<proteinExistence type="predicted"/>
<evidence type="ECO:0008006" key="3">
    <source>
        <dbReference type="Google" id="ProtNLM"/>
    </source>
</evidence>
<reference evidence="1 2" key="1">
    <citation type="journal article" date="2021" name="bioRxiv">
        <title>Chromosome-scale and haplotype-resolved genome assembly of a tetraploid potato cultivar.</title>
        <authorList>
            <person name="Sun H."/>
            <person name="Jiao W.-B."/>
            <person name="Krause K."/>
            <person name="Campoy J.A."/>
            <person name="Goel M."/>
            <person name="Folz-Donahue K."/>
            <person name="Kukat C."/>
            <person name="Huettel B."/>
            <person name="Schneeberger K."/>
        </authorList>
    </citation>
    <scope>NUCLEOTIDE SEQUENCE [LARGE SCALE GENOMIC DNA]</scope>
    <source>
        <strain evidence="1">SolTubOtavaFocal</strain>
        <tissue evidence="1">Leaves</tissue>
    </source>
</reference>
<dbReference type="Proteomes" id="UP000826656">
    <property type="component" value="Unassembled WGS sequence"/>
</dbReference>
<protein>
    <recommendedName>
        <fullName evidence="3">Retrotransposon gag domain-containing protein</fullName>
    </recommendedName>
</protein>
<name>A0ABQ7TV44_SOLTU</name>
<accession>A0ABQ7TV44</accession>
<sequence>MQTLKIGDIIVKEPPSMVVVNEKDEEVINPKFLEWEEKDVLVRSWLTGTMTEESIFLIIGCISAKQIWENLEDNYLQASKDKEFQLKQQIQSIKMGSKSVDEYIKDFKGICDSLTAIHKPLDEDSKVINFAKGLGHKYKTFRTVMLGKHPYPTFTQFVNGLRGYAMREEDSEKDHVDQAMVFQV</sequence>